<feature type="domain" description="DNA mismatch repair proteins mutS family" evidence="11">
    <location>
        <begin position="695"/>
        <end position="711"/>
    </location>
</feature>
<evidence type="ECO:0000256" key="9">
    <source>
        <dbReference type="NCBIfam" id="TIGR01070"/>
    </source>
</evidence>
<keyword evidence="3 10" id="KW-0547">Nucleotide-binding</keyword>
<sequence length="866" mass="97597">MSADEILTPMMVQYHQIKEQHQGEVLFFRLGDFYEMFEDDAREVSRLLNLTLTKRNGQPMCGIPYHAAKTYIKRLLEAGKKIAICEQISLNQDGGKKLATREVVQVITPATVIEDDYLDAEQSSYVLSISFQKQGIAVSYADITTGEFSLRTVAKDDHYGSLLSVLEQIRPREILVNEDDYFLYQDFQGLLDAQQAMVSKLPPWRFSIIDGYSLLCNHIGSTSLKAFSLEEKDHRLSSAGALLWYLRETAKTSLNQIESFTVVEENHFLHIDEASRKSLELVSNTSDGSEKFTLFSAINATLTSMGTRQLKNWITRALTDVDQIRERQRWVEMLVEDRDELSRVRSILKQVLDIQRLTTRIAMNRQVPRDLTGIAQSISAFFHLVDERYQDLLPTKLEEMQLQTLLQLASEIQKAINDQWQGPFEEGKVILKGYDAQLDTLRKTKTGGKELLDSYLQQVKEETGIPTIKLASNKILGHYMEVTKTHAAKVPATFYRKQTLVNAERFTSDALIKLEQQILQSAALAEEREKEVYESLVSKTKDVQQMLLSISSFLSDLDCLQSFASTAITHQYTKPSFAEEDVLILEGARHPVVEQHLPPGEFVPNDLTIKSTGKRFCLITGPNMAGKSTFLRQSALLVVLAQIGSFVPATKANLCVVDRLYCRVGASDNLARGESTFLVEMQEAAHILRTATRHSLVIVDELGRGTSTQDGMSIAYAMMQKLLSMNCKTLFATHYHELARIDTSAIQLLTLQVSEQGGEVKFLRRVIEGIANSSYGLNVARMAGVGRDVIKQARQFQRQHFAEYDFAAMQPDLFSAATEGDESSYTAFDTNESEVIDALESFNIDQSSPLEALLFLKELQEKLQAK</sequence>
<evidence type="ECO:0000313" key="12">
    <source>
        <dbReference type="EMBL" id="RFU94607.1"/>
    </source>
</evidence>
<evidence type="ECO:0000256" key="3">
    <source>
        <dbReference type="ARBA" id="ARBA00022741"/>
    </source>
</evidence>
<reference evidence="12 13" key="2">
    <citation type="submission" date="2018-09" db="EMBL/GenBank/DDBJ databases">
        <title>Genome of Sphaerochaeta halotolerans strain 4-11.</title>
        <authorList>
            <person name="Nazina T.N."/>
            <person name="Sokolova D.S."/>
        </authorList>
    </citation>
    <scope>NUCLEOTIDE SEQUENCE [LARGE SCALE GENOMIC DNA]</scope>
    <source>
        <strain evidence="12 13">4-11</strain>
    </source>
</reference>
<dbReference type="InterPro" id="IPR017261">
    <property type="entry name" value="DNA_mismatch_repair_MutS/MSH"/>
</dbReference>
<dbReference type="InterPro" id="IPR005748">
    <property type="entry name" value="DNA_mismatch_repair_MutS"/>
</dbReference>
<dbReference type="Gene3D" id="1.10.1420.10">
    <property type="match status" value="2"/>
</dbReference>
<dbReference type="NCBIfam" id="TIGR01070">
    <property type="entry name" value="mutS1"/>
    <property type="match status" value="1"/>
</dbReference>
<dbReference type="SUPFAM" id="SSF52540">
    <property type="entry name" value="P-loop containing nucleoside triphosphate hydrolases"/>
    <property type="match status" value="1"/>
</dbReference>
<dbReference type="PROSITE" id="PS00486">
    <property type="entry name" value="DNA_MISMATCH_REPAIR_2"/>
    <property type="match status" value="1"/>
</dbReference>
<dbReference type="InterPro" id="IPR016151">
    <property type="entry name" value="DNA_mismatch_repair_MutS_N"/>
</dbReference>
<dbReference type="InterPro" id="IPR036678">
    <property type="entry name" value="MutS_con_dom_sf"/>
</dbReference>
<evidence type="ECO:0000256" key="2">
    <source>
        <dbReference type="ARBA" id="ARBA00021982"/>
    </source>
</evidence>
<dbReference type="RefSeq" id="WP_117330641.1">
    <property type="nucleotide sequence ID" value="NZ_QUWK01000008.1"/>
</dbReference>
<gene>
    <name evidence="12" type="primary">mutS</name>
    <name evidence="12" type="ORF">DYP60_08825</name>
</gene>
<evidence type="ECO:0000256" key="10">
    <source>
        <dbReference type="RuleBase" id="RU003756"/>
    </source>
</evidence>
<dbReference type="Pfam" id="PF05190">
    <property type="entry name" value="MutS_IV"/>
    <property type="match status" value="1"/>
</dbReference>
<dbReference type="Gene3D" id="3.40.1170.10">
    <property type="entry name" value="DNA repair protein MutS, domain I"/>
    <property type="match status" value="1"/>
</dbReference>
<dbReference type="GO" id="GO:0030983">
    <property type="term" value="F:mismatched DNA binding"/>
    <property type="evidence" value="ECO:0007669"/>
    <property type="project" value="InterPro"/>
</dbReference>
<dbReference type="PANTHER" id="PTHR11361">
    <property type="entry name" value="DNA MISMATCH REPAIR PROTEIN MUTS FAMILY MEMBER"/>
    <property type="match status" value="1"/>
</dbReference>
<comment type="similarity">
    <text evidence="1 10">Belongs to the DNA mismatch repair MutS family.</text>
</comment>
<dbReference type="NCBIfam" id="NF003810">
    <property type="entry name" value="PRK05399.1"/>
    <property type="match status" value="1"/>
</dbReference>
<dbReference type="GO" id="GO:0140664">
    <property type="term" value="F:ATP-dependent DNA damage sensor activity"/>
    <property type="evidence" value="ECO:0007669"/>
    <property type="project" value="InterPro"/>
</dbReference>
<dbReference type="Pfam" id="PF01624">
    <property type="entry name" value="MutS_I"/>
    <property type="match status" value="1"/>
</dbReference>
<keyword evidence="5" id="KW-0067">ATP-binding</keyword>
<dbReference type="InterPro" id="IPR045076">
    <property type="entry name" value="MutS"/>
</dbReference>
<keyword evidence="7 10" id="KW-0234">DNA repair</keyword>
<evidence type="ECO:0000256" key="1">
    <source>
        <dbReference type="ARBA" id="ARBA00006271"/>
    </source>
</evidence>
<dbReference type="Pfam" id="PF05192">
    <property type="entry name" value="MutS_III"/>
    <property type="match status" value="1"/>
</dbReference>
<organism evidence="12 13">
    <name type="scientific">Sphaerochaeta halotolerans</name>
    <dbReference type="NCBI Taxonomy" id="2293840"/>
    <lineage>
        <taxon>Bacteria</taxon>
        <taxon>Pseudomonadati</taxon>
        <taxon>Spirochaetota</taxon>
        <taxon>Spirochaetia</taxon>
        <taxon>Spirochaetales</taxon>
        <taxon>Sphaerochaetaceae</taxon>
        <taxon>Sphaerochaeta</taxon>
    </lineage>
</organism>
<evidence type="ECO:0000313" key="13">
    <source>
        <dbReference type="Proteomes" id="UP000264002"/>
    </source>
</evidence>
<dbReference type="InterPro" id="IPR007695">
    <property type="entry name" value="DNA_mismatch_repair_MutS-lik_N"/>
</dbReference>
<evidence type="ECO:0000256" key="7">
    <source>
        <dbReference type="ARBA" id="ARBA00023204"/>
    </source>
</evidence>
<dbReference type="EMBL" id="QUWK01000008">
    <property type="protein sequence ID" value="RFU94607.1"/>
    <property type="molecule type" value="Genomic_DNA"/>
</dbReference>
<dbReference type="PIRSF" id="PIRSF037677">
    <property type="entry name" value="DNA_mis_repair_Msh6"/>
    <property type="match status" value="1"/>
</dbReference>
<keyword evidence="13" id="KW-1185">Reference proteome</keyword>
<dbReference type="InterPro" id="IPR000432">
    <property type="entry name" value="DNA_mismatch_repair_MutS_C"/>
</dbReference>
<dbReference type="GO" id="GO:0005829">
    <property type="term" value="C:cytosol"/>
    <property type="evidence" value="ECO:0007669"/>
    <property type="project" value="TreeGrafter"/>
</dbReference>
<dbReference type="Gene3D" id="3.40.50.300">
    <property type="entry name" value="P-loop containing nucleotide triphosphate hydrolases"/>
    <property type="match status" value="1"/>
</dbReference>
<dbReference type="InterPro" id="IPR027417">
    <property type="entry name" value="P-loop_NTPase"/>
</dbReference>
<dbReference type="InterPro" id="IPR007860">
    <property type="entry name" value="DNA_mmatch_repair_MutS_con_dom"/>
</dbReference>
<dbReference type="InterPro" id="IPR036187">
    <property type="entry name" value="DNA_mismatch_repair_MutS_sf"/>
</dbReference>
<dbReference type="SUPFAM" id="SSF53150">
    <property type="entry name" value="DNA repair protein MutS, domain II"/>
    <property type="match status" value="1"/>
</dbReference>
<dbReference type="SMART" id="SM00534">
    <property type="entry name" value="MUTSac"/>
    <property type="match status" value="1"/>
</dbReference>
<dbReference type="Pfam" id="PF00488">
    <property type="entry name" value="MutS_V"/>
    <property type="match status" value="1"/>
</dbReference>
<dbReference type="GO" id="GO:0006298">
    <property type="term" value="P:mismatch repair"/>
    <property type="evidence" value="ECO:0007669"/>
    <property type="project" value="UniProtKB-UniRule"/>
</dbReference>
<dbReference type="GO" id="GO:0005524">
    <property type="term" value="F:ATP binding"/>
    <property type="evidence" value="ECO:0007669"/>
    <property type="project" value="UniProtKB-UniRule"/>
</dbReference>
<dbReference type="Pfam" id="PF05188">
    <property type="entry name" value="MutS_II"/>
    <property type="match status" value="1"/>
</dbReference>
<dbReference type="SMART" id="SM00533">
    <property type="entry name" value="MUTSd"/>
    <property type="match status" value="1"/>
</dbReference>
<keyword evidence="4 10" id="KW-0227">DNA damage</keyword>
<dbReference type="SUPFAM" id="SSF55271">
    <property type="entry name" value="DNA repair protein MutS, domain I"/>
    <property type="match status" value="1"/>
</dbReference>
<comment type="caution">
    <text evidence="12">The sequence shown here is derived from an EMBL/GenBank/DDBJ whole genome shotgun (WGS) entry which is preliminary data.</text>
</comment>
<dbReference type="SUPFAM" id="SSF48334">
    <property type="entry name" value="DNA repair protein MutS, domain III"/>
    <property type="match status" value="1"/>
</dbReference>
<keyword evidence="6 10" id="KW-0238">DNA-binding</keyword>
<reference evidence="13" key="1">
    <citation type="submission" date="2018-08" db="EMBL/GenBank/DDBJ databases">
        <authorList>
            <person name="Grouzdev D.S."/>
            <person name="Krutkina M.S."/>
        </authorList>
    </citation>
    <scope>NUCLEOTIDE SEQUENCE [LARGE SCALE GENOMIC DNA]</scope>
    <source>
        <strain evidence="13">4-11</strain>
    </source>
</reference>
<evidence type="ECO:0000256" key="5">
    <source>
        <dbReference type="ARBA" id="ARBA00022840"/>
    </source>
</evidence>
<dbReference type="Gene3D" id="3.30.420.110">
    <property type="entry name" value="MutS, connector domain"/>
    <property type="match status" value="1"/>
</dbReference>
<comment type="function">
    <text evidence="8">This protein is involved in the repair of mismatches in DNA. It is possible that it carries out the mismatch recognition step. This protein has a weak ATPase activity.</text>
</comment>
<accession>A0A372MFP3</accession>
<name>A0A372MFP3_9SPIR</name>
<dbReference type="AlphaFoldDB" id="A0A372MFP3"/>
<evidence type="ECO:0000256" key="4">
    <source>
        <dbReference type="ARBA" id="ARBA00022763"/>
    </source>
</evidence>
<dbReference type="PANTHER" id="PTHR11361:SF34">
    <property type="entry name" value="DNA MISMATCH REPAIR PROTEIN MSH1, MITOCHONDRIAL"/>
    <property type="match status" value="1"/>
</dbReference>
<dbReference type="InterPro" id="IPR007696">
    <property type="entry name" value="DNA_mismatch_repair_MutS_core"/>
</dbReference>
<dbReference type="InterPro" id="IPR007861">
    <property type="entry name" value="DNA_mismatch_repair_MutS_clamp"/>
</dbReference>
<evidence type="ECO:0000256" key="6">
    <source>
        <dbReference type="ARBA" id="ARBA00023125"/>
    </source>
</evidence>
<proteinExistence type="inferred from homology"/>
<evidence type="ECO:0000259" key="11">
    <source>
        <dbReference type="PROSITE" id="PS00486"/>
    </source>
</evidence>
<protein>
    <recommendedName>
        <fullName evidence="2 9">DNA mismatch repair protein MutS</fullName>
    </recommendedName>
</protein>
<evidence type="ECO:0000256" key="8">
    <source>
        <dbReference type="ARBA" id="ARBA00024647"/>
    </source>
</evidence>
<dbReference type="Proteomes" id="UP000264002">
    <property type="component" value="Unassembled WGS sequence"/>
</dbReference>